<dbReference type="EMBL" id="BGZO01000029">
    <property type="protein sequence ID" value="GBR76493.1"/>
    <property type="molecule type" value="Genomic_DNA"/>
</dbReference>
<reference evidence="1 2" key="1">
    <citation type="journal article" date="2019" name="ISME J.">
        <title>Genome analyses of uncultured TG2/ZB3 bacteria in 'Margulisbacteria' specifically attached to ectosymbiotic spirochetes of protists in the termite gut.</title>
        <authorList>
            <person name="Utami Y.D."/>
            <person name="Kuwahara H."/>
            <person name="Igai K."/>
            <person name="Murakami T."/>
            <person name="Sugaya K."/>
            <person name="Morikawa T."/>
            <person name="Nagura Y."/>
            <person name="Yuki M."/>
            <person name="Deevong P."/>
            <person name="Inoue T."/>
            <person name="Kihara K."/>
            <person name="Lo N."/>
            <person name="Yamada A."/>
            <person name="Ohkuma M."/>
            <person name="Hongoh Y."/>
        </authorList>
    </citation>
    <scope>NUCLEOTIDE SEQUENCE [LARGE SCALE GENOMIC DNA]</scope>
    <source>
        <strain evidence="1">NkOx7-02</strain>
    </source>
</reference>
<dbReference type="Proteomes" id="UP000275925">
    <property type="component" value="Unassembled WGS sequence"/>
</dbReference>
<gene>
    <name evidence="1" type="ORF">NO2_1031</name>
</gene>
<name>A0A388TIA4_9BACT</name>
<sequence>MAKANKYTEYVDGANSAEDTDFINGIYENENGEEVAYDIAFDRKISAEGVRNALHT</sequence>
<evidence type="ECO:0000313" key="2">
    <source>
        <dbReference type="Proteomes" id="UP000275925"/>
    </source>
</evidence>
<accession>A0A388TIA4</accession>
<proteinExistence type="predicted"/>
<dbReference type="AlphaFoldDB" id="A0A388TIA4"/>
<organism evidence="1 2">
    <name type="scientific">Candidatus Termititenax persephonae</name>
    <dbReference type="NCBI Taxonomy" id="2218525"/>
    <lineage>
        <taxon>Bacteria</taxon>
        <taxon>Bacillati</taxon>
        <taxon>Candidatus Margulisiibacteriota</taxon>
        <taxon>Candidatus Termititenacia</taxon>
        <taxon>Candidatus Termititenacales</taxon>
        <taxon>Candidatus Termititenacaceae</taxon>
        <taxon>Candidatus Termititenax</taxon>
    </lineage>
</organism>
<feature type="non-terminal residue" evidence="1">
    <location>
        <position position="56"/>
    </location>
</feature>
<keyword evidence="2" id="KW-1185">Reference proteome</keyword>
<comment type="caution">
    <text evidence="1">The sequence shown here is derived from an EMBL/GenBank/DDBJ whole genome shotgun (WGS) entry which is preliminary data.</text>
</comment>
<protein>
    <submittedName>
        <fullName evidence="1">Uncharacterized protein</fullName>
    </submittedName>
</protein>
<evidence type="ECO:0000313" key="1">
    <source>
        <dbReference type="EMBL" id="GBR76493.1"/>
    </source>
</evidence>